<keyword evidence="3" id="KW-1185">Reference proteome</keyword>
<dbReference type="InterPro" id="IPR006553">
    <property type="entry name" value="Leu-rich_rpt_Cys-con_subtyp"/>
</dbReference>
<dbReference type="EMBL" id="BQKY01000011">
    <property type="protein sequence ID" value="GJN92495.1"/>
    <property type="molecule type" value="Genomic_DNA"/>
</dbReference>
<comment type="caution">
    <text evidence="2">The sequence shown here is derived from an EMBL/GenBank/DDBJ whole genome shotgun (WGS) entry which is preliminary data.</text>
</comment>
<dbReference type="GO" id="GO:0031146">
    <property type="term" value="P:SCF-dependent proteasomal ubiquitin-dependent protein catabolic process"/>
    <property type="evidence" value="ECO:0007669"/>
    <property type="project" value="TreeGrafter"/>
</dbReference>
<feature type="compositionally biased region" description="Polar residues" evidence="1">
    <location>
        <begin position="8"/>
        <end position="18"/>
    </location>
</feature>
<protein>
    <recommendedName>
        <fullName evidence="4">RNI-like protein</fullName>
    </recommendedName>
</protein>
<dbReference type="Proteomes" id="UP001342314">
    <property type="component" value="Unassembled WGS sequence"/>
</dbReference>
<feature type="region of interest" description="Disordered" evidence="1">
    <location>
        <begin position="1"/>
        <end position="152"/>
    </location>
</feature>
<accession>A0AAV5GIL5</accession>
<dbReference type="InterPro" id="IPR032675">
    <property type="entry name" value="LRR_dom_sf"/>
</dbReference>
<evidence type="ECO:0000313" key="3">
    <source>
        <dbReference type="Proteomes" id="UP001342314"/>
    </source>
</evidence>
<dbReference type="SUPFAM" id="SSF52047">
    <property type="entry name" value="RNI-like"/>
    <property type="match status" value="1"/>
</dbReference>
<feature type="region of interest" description="Disordered" evidence="1">
    <location>
        <begin position="526"/>
        <end position="584"/>
    </location>
</feature>
<dbReference type="PANTHER" id="PTHR13318">
    <property type="entry name" value="PARTNER OF PAIRED, ISOFORM B-RELATED"/>
    <property type="match status" value="1"/>
</dbReference>
<feature type="compositionally biased region" description="Low complexity" evidence="1">
    <location>
        <begin position="562"/>
        <end position="579"/>
    </location>
</feature>
<sequence>MPPRRRTSQNNASPNPADQQPILGPRSALTSFLREQGITGHNARLNYSNRRTDQPATATPPADDSSSAQVTLTRADADAAPVASTSATPAASTDANAEASTSSGTKRKAAADPSSSKGKKGKKAAKKPDVDEDGFTIGGLPHAPAPKKGRYEDRTPGAIAVCAQCGRKFTVSKARILSLFTLIRSATDELIAPSQYTASNPHGAGLLCSPCTSESTGESIEQRATFPSASKGPKKPVKKKAVKAEIETLYTPVPTLQQTCVALIGQYIEDVEALGDIGHKNLDRAARVVCKNRALTGHNLKLFLDVSHRELRLYDCTNVKDQDLASIAVFCPHLERLALNLCGRLDDDVIDAWLKGFKELRHLSLYAPYLVTAKKWVEFLSQCGTDRPSFSTFQLRMSARFDDAALEALVTHNPTLEHLTLSEIGRLTGASLAALHPLEHLASLDLSRLGTPQGQVLEDDDVIALLRRVGAGLDTLTLDGNELLTERVLTEGVARFCPRLRSLSIEDCGEVQTEGIEALFAGDPAPEEKQAEGDEGAATGAAPSDEQPQQDVAPAVADSADEAMPPAAAAEAGEAAPAAKETLPPLGPWASPGLHTLNLHRVSTLAPSALRALLAHSGKTLQHLNLHSCDDLDSDALFHLADHAPELEVLDVSFVRAVDDFFVKHVLERCKKLKVLFLHGNNRVTSEVPKKAGVQLRGLENAMHTELPGNIKWEGHL</sequence>
<feature type="compositionally biased region" description="Low complexity" evidence="1">
    <location>
        <begin position="78"/>
        <end position="103"/>
    </location>
</feature>
<dbReference type="SMART" id="SM00367">
    <property type="entry name" value="LRR_CC"/>
    <property type="match status" value="5"/>
</dbReference>
<gene>
    <name evidence="2" type="ORF">Rhopal_005525-T1</name>
</gene>
<feature type="compositionally biased region" description="Polar residues" evidence="1">
    <location>
        <begin position="45"/>
        <end position="57"/>
    </location>
</feature>
<proteinExistence type="predicted"/>
<evidence type="ECO:0000256" key="1">
    <source>
        <dbReference type="SAM" id="MobiDB-lite"/>
    </source>
</evidence>
<organism evidence="2 3">
    <name type="scientific">Rhodotorula paludigena</name>
    <dbReference type="NCBI Taxonomy" id="86838"/>
    <lineage>
        <taxon>Eukaryota</taxon>
        <taxon>Fungi</taxon>
        <taxon>Dikarya</taxon>
        <taxon>Basidiomycota</taxon>
        <taxon>Pucciniomycotina</taxon>
        <taxon>Microbotryomycetes</taxon>
        <taxon>Sporidiobolales</taxon>
        <taxon>Sporidiobolaceae</taxon>
        <taxon>Rhodotorula</taxon>
    </lineage>
</organism>
<reference evidence="2 3" key="1">
    <citation type="submission" date="2021-12" db="EMBL/GenBank/DDBJ databases">
        <title>High titer production of polyol ester of fatty acids by Rhodotorula paludigena BS15 towards product separation-free biomass refinery.</title>
        <authorList>
            <person name="Mano J."/>
            <person name="Ono H."/>
            <person name="Tanaka T."/>
            <person name="Naito K."/>
            <person name="Sushida H."/>
            <person name="Ike M."/>
            <person name="Tokuyasu K."/>
            <person name="Kitaoka M."/>
        </authorList>
    </citation>
    <scope>NUCLEOTIDE SEQUENCE [LARGE SCALE GENOMIC DNA]</scope>
    <source>
        <strain evidence="2 3">BS15</strain>
    </source>
</reference>
<evidence type="ECO:0008006" key="4">
    <source>
        <dbReference type="Google" id="ProtNLM"/>
    </source>
</evidence>
<dbReference type="GO" id="GO:0019005">
    <property type="term" value="C:SCF ubiquitin ligase complex"/>
    <property type="evidence" value="ECO:0007669"/>
    <property type="project" value="TreeGrafter"/>
</dbReference>
<dbReference type="Gene3D" id="3.80.10.10">
    <property type="entry name" value="Ribonuclease Inhibitor"/>
    <property type="match status" value="2"/>
</dbReference>
<dbReference type="AlphaFoldDB" id="A0AAV5GIL5"/>
<evidence type="ECO:0000313" key="2">
    <source>
        <dbReference type="EMBL" id="GJN92495.1"/>
    </source>
</evidence>
<name>A0AAV5GIL5_9BASI</name>